<evidence type="ECO:0000256" key="2">
    <source>
        <dbReference type="ARBA" id="ARBA00022803"/>
    </source>
</evidence>
<keyword evidence="3" id="KW-0812">Transmembrane</keyword>
<evidence type="ECO:0000256" key="3">
    <source>
        <dbReference type="SAM" id="Phobius"/>
    </source>
</evidence>
<proteinExistence type="predicted"/>
<dbReference type="InterPro" id="IPR019734">
    <property type="entry name" value="TPR_rpt"/>
</dbReference>
<comment type="caution">
    <text evidence="4">The sequence shown here is derived from an EMBL/GenBank/DDBJ whole genome shotgun (WGS) entry which is preliminary data.</text>
</comment>
<evidence type="ECO:0008006" key="6">
    <source>
        <dbReference type="Google" id="ProtNLM"/>
    </source>
</evidence>
<dbReference type="AlphaFoldDB" id="A0AAE4Z4P9"/>
<feature type="transmembrane region" description="Helical" evidence="3">
    <location>
        <begin position="119"/>
        <end position="140"/>
    </location>
</feature>
<dbReference type="SMART" id="SM00028">
    <property type="entry name" value="TPR"/>
    <property type="match status" value="3"/>
</dbReference>
<evidence type="ECO:0000256" key="1">
    <source>
        <dbReference type="ARBA" id="ARBA00022737"/>
    </source>
</evidence>
<dbReference type="PANTHER" id="PTHR45586">
    <property type="entry name" value="TPR REPEAT-CONTAINING PROTEIN PA4667"/>
    <property type="match status" value="1"/>
</dbReference>
<name>A0AAE4Z4P9_9BACT</name>
<reference evidence="4 5" key="1">
    <citation type="submission" date="2020-01" db="EMBL/GenBank/DDBJ databases">
        <title>Genomes assembled from Gulf of Kutch pelagic sediment metagenomes.</title>
        <authorList>
            <person name="Chandrashekar M."/>
            <person name="Mahajan M.S."/>
            <person name="Dave K.J."/>
            <person name="Vatsa P."/>
            <person name="Nathani N.M."/>
        </authorList>
    </citation>
    <scope>NUCLEOTIDE SEQUENCE [LARGE SCALE GENOMIC DNA]</scope>
    <source>
        <strain evidence="4">KS3-K002</strain>
    </source>
</reference>
<sequence length="818" mass="89929">MSGLKKLIVEIHRRSLWQVVLIYIGGAWGCYEIIDTVTDRLALPAWLPVFAIILFLLGLPFVVATAFVREETAAASAPDAPGPDVSGGGPVPDTVRRAKARTESERLAARRRLLTWRNLGFAFVGVLAVWGAAAAGWLILGSPVEVERPALEASDISAARVAVLPFSVRGSEEVAYLGEGMVDLLSTALDGAGALRVVDPYALMKFLSNRRDRELDPETGEAVAGRFGAGRFVLGSIVEAGGRLQINAALYTADGGVEITAEEVAEDESQVFDLVNRVARELLAGGLGAANARLTRVAAATTDSLAALKAYLEGESALRTGQFRDAAAAFQRAIEVDSSFALGWYRLALATIYSPTPTGFRSARAAAEAVRLGARLSPRDRDRLAVLDAFLRGALHEGEQRARAILRSYPEDLEAWYYLGEFFFHFGALEGGSINEATQAYQRALQYDPDHFQSRAHLSWTLSIEHRYDELERELERMVDFERGSDIPLFSRPILSFLRDGRSVVDELLPQLRSAPAFTLSFVSFRLALLDDGLPAAVDVARLLTDPSRTDGEHQNGYLLQAYFEAAQGHLRAAEQALHGLESVPVMTPLYTPLEVRGSLWTSPFVPVVETELESLRRELAGLDYDTVYAPVTRAYLLSLVNGRLGDEGQARRYADQLERRAAAADAAEPSNVESWAAYFAGIARAQLAVQAGEVEEALRQLERVEPEARWALPARTLPMALEHERYLRALALEAAGRDEDALRWYESLGWWHSGIPYTAPALLRRAAIHERLGQPEAAVDCYRQFLARWREPDPELQSRVDEARRALARLTGAERSP</sequence>
<dbReference type="SUPFAM" id="SSF48452">
    <property type="entry name" value="TPR-like"/>
    <property type="match status" value="2"/>
</dbReference>
<dbReference type="EMBL" id="JAACAK010000010">
    <property type="protein sequence ID" value="NIR73734.1"/>
    <property type="molecule type" value="Genomic_DNA"/>
</dbReference>
<keyword evidence="1" id="KW-0677">Repeat</keyword>
<keyword evidence="3" id="KW-1133">Transmembrane helix</keyword>
<dbReference type="Pfam" id="PF13181">
    <property type="entry name" value="TPR_8"/>
    <property type="match status" value="1"/>
</dbReference>
<dbReference type="InterPro" id="IPR011990">
    <property type="entry name" value="TPR-like_helical_dom_sf"/>
</dbReference>
<feature type="transmembrane region" description="Helical" evidence="3">
    <location>
        <begin position="15"/>
        <end position="34"/>
    </location>
</feature>
<keyword evidence="3" id="KW-0472">Membrane</keyword>
<evidence type="ECO:0000313" key="4">
    <source>
        <dbReference type="EMBL" id="NIR73734.1"/>
    </source>
</evidence>
<evidence type="ECO:0000313" key="5">
    <source>
        <dbReference type="Proteomes" id="UP000702544"/>
    </source>
</evidence>
<protein>
    <recommendedName>
        <fullName evidence="6">Tetratricopeptide repeat protein</fullName>
    </recommendedName>
</protein>
<accession>A0AAE4Z4P9</accession>
<organism evidence="4 5">
    <name type="scientific">Candidatus Kutchimonas denitrificans</name>
    <dbReference type="NCBI Taxonomy" id="3056748"/>
    <lineage>
        <taxon>Bacteria</taxon>
        <taxon>Pseudomonadati</taxon>
        <taxon>Gemmatimonadota</taxon>
        <taxon>Gemmatimonadia</taxon>
        <taxon>Candidatus Palauibacterales</taxon>
        <taxon>Candidatus Palauibacteraceae</taxon>
        <taxon>Candidatus Kutchimonas</taxon>
    </lineage>
</organism>
<dbReference type="Proteomes" id="UP000702544">
    <property type="component" value="Unassembled WGS sequence"/>
</dbReference>
<feature type="transmembrane region" description="Helical" evidence="3">
    <location>
        <begin position="46"/>
        <end position="68"/>
    </location>
</feature>
<dbReference type="PANTHER" id="PTHR45586:SF1">
    <property type="entry name" value="LIPOPOLYSACCHARIDE ASSEMBLY PROTEIN B"/>
    <property type="match status" value="1"/>
</dbReference>
<keyword evidence="2" id="KW-0802">TPR repeat</keyword>
<dbReference type="Gene3D" id="1.25.40.10">
    <property type="entry name" value="Tetratricopeptide repeat domain"/>
    <property type="match status" value="2"/>
</dbReference>
<gene>
    <name evidence="4" type="ORF">GWO12_01260</name>
</gene>
<dbReference type="InterPro" id="IPR051012">
    <property type="entry name" value="CellSynth/LPSAsmb/PSIAsmb"/>
</dbReference>